<feature type="transmembrane region" description="Helical" evidence="1">
    <location>
        <begin position="61"/>
        <end position="79"/>
    </location>
</feature>
<evidence type="ECO:0000313" key="3">
    <source>
        <dbReference type="Proteomes" id="UP001519342"/>
    </source>
</evidence>
<keyword evidence="1" id="KW-0812">Transmembrane</keyword>
<accession>A0ABS4GBM7</accession>
<evidence type="ECO:0000313" key="2">
    <source>
        <dbReference type="EMBL" id="MBP1925103.1"/>
    </source>
</evidence>
<keyword evidence="1" id="KW-0472">Membrane</keyword>
<protein>
    <submittedName>
        <fullName evidence="2">Uncharacterized protein</fullName>
    </submittedName>
</protein>
<name>A0ABS4GBM7_9FIRM</name>
<dbReference type="EMBL" id="JAGGKS010000002">
    <property type="protein sequence ID" value="MBP1925103.1"/>
    <property type="molecule type" value="Genomic_DNA"/>
</dbReference>
<sequence length="189" mass="21964">MVGIMFEIIIILMGFTIISIILDFKLKNFILEAYKSIFFIIFYCAMFFKNMLKTNGLTTETYTTVALLIFFAIISISIISNKNKIYCFKGIDKNLVKVNINKISKIIDDYKDNNLDDKSKISFIKNRIVFEDVSKTQIKECLSLVGNFLDENRIKYTIKDYFTYYLKTLVLPSVIMATIAFLLIKIILI</sequence>
<dbReference type="RefSeq" id="WP_209510851.1">
    <property type="nucleotide sequence ID" value="NZ_JAGGKS010000002.1"/>
</dbReference>
<reference evidence="2 3" key="1">
    <citation type="submission" date="2021-03" db="EMBL/GenBank/DDBJ databases">
        <title>Genomic Encyclopedia of Type Strains, Phase IV (KMG-IV): sequencing the most valuable type-strain genomes for metagenomic binning, comparative biology and taxonomic classification.</title>
        <authorList>
            <person name="Goeker M."/>
        </authorList>
    </citation>
    <scope>NUCLEOTIDE SEQUENCE [LARGE SCALE GENOMIC DNA]</scope>
    <source>
        <strain evidence="2 3">DSM 24004</strain>
    </source>
</reference>
<feature type="transmembrane region" description="Helical" evidence="1">
    <location>
        <begin position="29"/>
        <end position="49"/>
    </location>
</feature>
<organism evidence="2 3">
    <name type="scientific">Sedimentibacter acidaminivorans</name>
    <dbReference type="NCBI Taxonomy" id="913099"/>
    <lineage>
        <taxon>Bacteria</taxon>
        <taxon>Bacillati</taxon>
        <taxon>Bacillota</taxon>
        <taxon>Tissierellia</taxon>
        <taxon>Sedimentibacter</taxon>
    </lineage>
</organism>
<feature type="transmembrane region" description="Helical" evidence="1">
    <location>
        <begin position="164"/>
        <end position="188"/>
    </location>
</feature>
<proteinExistence type="predicted"/>
<feature type="transmembrane region" description="Helical" evidence="1">
    <location>
        <begin position="6"/>
        <end position="22"/>
    </location>
</feature>
<gene>
    <name evidence="2" type="ORF">J2Z76_000960</name>
</gene>
<keyword evidence="3" id="KW-1185">Reference proteome</keyword>
<dbReference type="Proteomes" id="UP001519342">
    <property type="component" value="Unassembled WGS sequence"/>
</dbReference>
<evidence type="ECO:0000256" key="1">
    <source>
        <dbReference type="SAM" id="Phobius"/>
    </source>
</evidence>
<comment type="caution">
    <text evidence="2">The sequence shown here is derived from an EMBL/GenBank/DDBJ whole genome shotgun (WGS) entry which is preliminary data.</text>
</comment>
<keyword evidence="1" id="KW-1133">Transmembrane helix</keyword>